<dbReference type="AlphaFoldDB" id="A0A371EWG0"/>
<comment type="caution">
    <text evidence="4">The sequence shown here is derived from an EMBL/GenBank/DDBJ whole genome shotgun (WGS) entry which is preliminary data.</text>
</comment>
<dbReference type="PANTHER" id="PTHR35771:SF3">
    <property type="entry name" value="TRANSMEMBRANE PROTEIN"/>
    <property type="match status" value="1"/>
</dbReference>
<reference evidence="4" key="1">
    <citation type="submission" date="2018-05" db="EMBL/GenBank/DDBJ databases">
        <title>Draft genome of Mucuna pruriens seed.</title>
        <authorList>
            <person name="Nnadi N.E."/>
            <person name="Vos R."/>
            <person name="Hasami M.H."/>
            <person name="Devisetty U.K."/>
            <person name="Aguiy J.C."/>
        </authorList>
    </citation>
    <scope>NUCLEOTIDE SEQUENCE [LARGE SCALE GENOMIC DNA]</scope>
    <source>
        <strain evidence="4">JCA_2017</strain>
    </source>
</reference>
<dbReference type="Proteomes" id="UP000257109">
    <property type="component" value="Unassembled WGS sequence"/>
</dbReference>
<comment type="similarity">
    <text evidence="1">Belongs to the brassicaceae elicitor peptide family.</text>
</comment>
<dbReference type="GO" id="GO:0045087">
    <property type="term" value="P:innate immune response"/>
    <property type="evidence" value="ECO:0007669"/>
    <property type="project" value="InterPro"/>
</dbReference>
<keyword evidence="3" id="KW-1133">Transmembrane helix</keyword>
<keyword evidence="3" id="KW-0472">Membrane</keyword>
<dbReference type="InterPro" id="IPR035176">
    <property type="entry name" value="PEP"/>
</dbReference>
<dbReference type="Pfam" id="PF17232">
    <property type="entry name" value="Pep1_7"/>
    <property type="match status" value="1"/>
</dbReference>
<evidence type="ECO:0000313" key="4">
    <source>
        <dbReference type="EMBL" id="RDX70343.1"/>
    </source>
</evidence>
<name>A0A371EWG0_MUCPR</name>
<accession>A0A371EWG0</accession>
<dbReference type="OrthoDB" id="1653570at2759"/>
<evidence type="ECO:0008006" key="6">
    <source>
        <dbReference type="Google" id="ProtNLM"/>
    </source>
</evidence>
<evidence type="ECO:0000313" key="5">
    <source>
        <dbReference type="Proteomes" id="UP000257109"/>
    </source>
</evidence>
<organism evidence="4 5">
    <name type="scientific">Mucuna pruriens</name>
    <name type="common">Velvet bean</name>
    <name type="synonym">Dolichos pruriens</name>
    <dbReference type="NCBI Taxonomy" id="157652"/>
    <lineage>
        <taxon>Eukaryota</taxon>
        <taxon>Viridiplantae</taxon>
        <taxon>Streptophyta</taxon>
        <taxon>Embryophyta</taxon>
        <taxon>Tracheophyta</taxon>
        <taxon>Spermatophyta</taxon>
        <taxon>Magnoliopsida</taxon>
        <taxon>eudicotyledons</taxon>
        <taxon>Gunneridae</taxon>
        <taxon>Pentapetalae</taxon>
        <taxon>rosids</taxon>
        <taxon>fabids</taxon>
        <taxon>Fabales</taxon>
        <taxon>Fabaceae</taxon>
        <taxon>Papilionoideae</taxon>
        <taxon>50 kb inversion clade</taxon>
        <taxon>NPAAA clade</taxon>
        <taxon>indigoferoid/millettioid clade</taxon>
        <taxon>Phaseoleae</taxon>
        <taxon>Mucuna</taxon>
    </lineage>
</organism>
<evidence type="ECO:0000256" key="1">
    <source>
        <dbReference type="ARBA" id="ARBA00011021"/>
    </source>
</evidence>
<evidence type="ECO:0000256" key="2">
    <source>
        <dbReference type="ARBA" id="ARBA00022821"/>
    </source>
</evidence>
<keyword evidence="3" id="KW-0812">Transmembrane</keyword>
<keyword evidence="5" id="KW-1185">Reference proteome</keyword>
<dbReference type="PANTHER" id="PTHR35771">
    <property type="entry name" value="TRANSMEMBRANE PROTEIN-RELATED"/>
    <property type="match status" value="1"/>
</dbReference>
<protein>
    <recommendedName>
        <fullName evidence="6">Transmembrane protein</fullName>
    </recommendedName>
</protein>
<sequence>MFRRDEELTIPSWLIFTQLLLFLLLLLLLLLFFFFAVFPFDLDHNHVAAVTPPPSTSSNVFLFDDIQQIDSTLPNHDSTTAPQQRALQGGQNTIIKGEIETGPSMRTEENENMEVEDSSLYYHPCHYFQLATVAFLKCFGLDSSSDGPSTRKHRKTKES</sequence>
<proteinExistence type="inferred from homology"/>
<gene>
    <name evidence="4" type="ORF">CR513_50417</name>
</gene>
<feature type="transmembrane region" description="Helical" evidence="3">
    <location>
        <begin position="12"/>
        <end position="38"/>
    </location>
</feature>
<feature type="non-terminal residue" evidence="4">
    <location>
        <position position="1"/>
    </location>
</feature>
<keyword evidence="2" id="KW-0611">Plant defense</keyword>
<evidence type="ECO:0000256" key="3">
    <source>
        <dbReference type="SAM" id="Phobius"/>
    </source>
</evidence>
<dbReference type="EMBL" id="QJKJ01011740">
    <property type="protein sequence ID" value="RDX70343.1"/>
    <property type="molecule type" value="Genomic_DNA"/>
</dbReference>